<dbReference type="SUPFAM" id="SSF51735">
    <property type="entry name" value="NAD(P)-binding Rossmann-fold domains"/>
    <property type="match status" value="1"/>
</dbReference>
<name>A0A1V8TKA4_9PEZI</name>
<dbReference type="GO" id="GO:0016616">
    <property type="term" value="F:oxidoreductase activity, acting on the CH-OH group of donors, NAD or NADP as acceptor"/>
    <property type="evidence" value="ECO:0007669"/>
    <property type="project" value="TreeGrafter"/>
</dbReference>
<evidence type="ECO:0000313" key="4">
    <source>
        <dbReference type="EMBL" id="OQO11810.1"/>
    </source>
</evidence>
<evidence type="ECO:0000313" key="5">
    <source>
        <dbReference type="Proteomes" id="UP000192596"/>
    </source>
</evidence>
<comment type="similarity">
    <text evidence="2">Belongs to the NAD(P)-dependent epimerase/dehydratase family. Dihydroflavonol-4-reductase subfamily.</text>
</comment>
<protein>
    <recommendedName>
        <fullName evidence="3">NAD-dependent epimerase/dehydratase domain-containing protein</fullName>
    </recommendedName>
</protein>
<dbReference type="STRING" id="1507870.A0A1V8TKA4"/>
<comment type="caution">
    <text evidence="4">The sequence shown here is derived from an EMBL/GenBank/DDBJ whole genome shotgun (WGS) entry which is preliminary data.</text>
</comment>
<dbReference type="Pfam" id="PF01370">
    <property type="entry name" value="Epimerase"/>
    <property type="match status" value="1"/>
</dbReference>
<dbReference type="InParanoid" id="A0A1V8TKA4"/>
<keyword evidence="1" id="KW-0560">Oxidoreductase</keyword>
<dbReference type="OrthoDB" id="2735536at2759"/>
<evidence type="ECO:0000256" key="2">
    <source>
        <dbReference type="ARBA" id="ARBA00023445"/>
    </source>
</evidence>
<accession>A0A1V8TKA4</accession>
<proteinExistence type="inferred from homology"/>
<evidence type="ECO:0000259" key="3">
    <source>
        <dbReference type="Pfam" id="PF01370"/>
    </source>
</evidence>
<dbReference type="PANTHER" id="PTHR10366:SF562">
    <property type="entry name" value="ALDEHYDE REDUCTASE II (AFU_ORTHOLOGUE AFUA_1G11360)"/>
    <property type="match status" value="1"/>
</dbReference>
<gene>
    <name evidence="4" type="ORF">B0A48_03537</name>
</gene>
<sequence>MTPTIPKGSTVLVTGVTGFIGSHVAAQVIEAGYCVRGTSRSKAKAQDLIKYFTSKYGADSITVAEVPDMVAPNAYDEAVKGVAGIVHLSSVLTFSTNPEEVIPPSVSGALNILSAAMQEPGVRSLVVTSSSTAALLPQPNEKIRVNVDTWNDAALEAAYKPGVDGFTVYAASKTQAERELWKAIRKEKPHFQVATVPPNANFGTRFKEGGNSTGDWFINVDDDAKLHVAALLDSEAAGKRLFAFAAPFTWNDVLAILRKLEPGKKLIEDRDLGEDLSEIPNGEAEALLRKHYGYGWTGLEETIKQNAGPVLIL</sequence>
<dbReference type="Proteomes" id="UP000192596">
    <property type="component" value="Unassembled WGS sequence"/>
</dbReference>
<dbReference type="AlphaFoldDB" id="A0A1V8TKA4"/>
<dbReference type="InterPro" id="IPR036291">
    <property type="entry name" value="NAD(P)-bd_dom_sf"/>
</dbReference>
<dbReference type="EMBL" id="NAJO01000006">
    <property type="protein sequence ID" value="OQO11810.1"/>
    <property type="molecule type" value="Genomic_DNA"/>
</dbReference>
<dbReference type="InterPro" id="IPR050425">
    <property type="entry name" value="NAD(P)_dehydrat-like"/>
</dbReference>
<organism evidence="4 5">
    <name type="scientific">Cryoendolithus antarcticus</name>
    <dbReference type="NCBI Taxonomy" id="1507870"/>
    <lineage>
        <taxon>Eukaryota</taxon>
        <taxon>Fungi</taxon>
        <taxon>Dikarya</taxon>
        <taxon>Ascomycota</taxon>
        <taxon>Pezizomycotina</taxon>
        <taxon>Dothideomycetes</taxon>
        <taxon>Dothideomycetidae</taxon>
        <taxon>Cladosporiales</taxon>
        <taxon>Cladosporiaceae</taxon>
        <taxon>Cryoendolithus</taxon>
    </lineage>
</organism>
<reference evidence="5" key="1">
    <citation type="submission" date="2017-03" db="EMBL/GenBank/DDBJ databases">
        <title>Genomes of endolithic fungi from Antarctica.</title>
        <authorList>
            <person name="Coleine C."/>
            <person name="Masonjones S."/>
            <person name="Stajich J.E."/>
        </authorList>
    </citation>
    <scope>NUCLEOTIDE SEQUENCE [LARGE SCALE GENOMIC DNA]</scope>
    <source>
        <strain evidence="5">CCFEE 5527</strain>
    </source>
</reference>
<dbReference type="InterPro" id="IPR001509">
    <property type="entry name" value="Epimerase_deHydtase"/>
</dbReference>
<dbReference type="PANTHER" id="PTHR10366">
    <property type="entry name" value="NAD DEPENDENT EPIMERASE/DEHYDRATASE"/>
    <property type="match status" value="1"/>
</dbReference>
<evidence type="ECO:0000256" key="1">
    <source>
        <dbReference type="ARBA" id="ARBA00023002"/>
    </source>
</evidence>
<feature type="domain" description="NAD-dependent epimerase/dehydratase" evidence="3">
    <location>
        <begin position="11"/>
        <end position="205"/>
    </location>
</feature>
<keyword evidence="5" id="KW-1185">Reference proteome</keyword>
<dbReference type="Gene3D" id="3.40.50.720">
    <property type="entry name" value="NAD(P)-binding Rossmann-like Domain"/>
    <property type="match status" value="1"/>
</dbReference>